<dbReference type="AlphaFoldDB" id="A0A165GR07"/>
<reference evidence="1 2" key="1">
    <citation type="journal article" date="2016" name="Mol. Biol. Evol.">
        <title>Comparative Genomics of Early-Diverging Mushroom-Forming Fungi Provides Insights into the Origins of Lignocellulose Decay Capabilities.</title>
        <authorList>
            <person name="Nagy L.G."/>
            <person name="Riley R."/>
            <person name="Tritt A."/>
            <person name="Adam C."/>
            <person name="Daum C."/>
            <person name="Floudas D."/>
            <person name="Sun H."/>
            <person name="Yadav J.S."/>
            <person name="Pangilinan J."/>
            <person name="Larsson K.H."/>
            <person name="Matsuura K."/>
            <person name="Barry K."/>
            <person name="Labutti K."/>
            <person name="Kuo R."/>
            <person name="Ohm R.A."/>
            <person name="Bhattacharya S.S."/>
            <person name="Shirouzu T."/>
            <person name="Yoshinaga Y."/>
            <person name="Martin F.M."/>
            <person name="Grigoriev I.V."/>
            <person name="Hibbett D.S."/>
        </authorList>
    </citation>
    <scope>NUCLEOTIDE SEQUENCE [LARGE SCALE GENOMIC DNA]</scope>
    <source>
        <strain evidence="1 2">HHB12733</strain>
    </source>
</reference>
<evidence type="ECO:0000313" key="1">
    <source>
        <dbReference type="EMBL" id="KZT58365.1"/>
    </source>
</evidence>
<keyword evidence="2" id="KW-1185">Reference proteome</keyword>
<protein>
    <submittedName>
        <fullName evidence="1">Uncharacterized protein</fullName>
    </submittedName>
</protein>
<dbReference type="InParanoid" id="A0A165GR07"/>
<sequence length="134" mass="14346">MVVHADDAGVLGFRDVLARQDVLGMLSEHGPLFWCVWGRAVLLVPGVIKSIKAPPANTAVLGTNEVPLPCGVTHPSVPSSLVKSMSHKSMHTFGCRSSSIPGYHECISTLRIQLFQADSTSRRGIGAQATCRRP</sequence>
<gene>
    <name evidence="1" type="ORF">CALCODRAFT_243749</name>
</gene>
<dbReference type="EMBL" id="KV423952">
    <property type="protein sequence ID" value="KZT58365.1"/>
    <property type="molecule type" value="Genomic_DNA"/>
</dbReference>
<dbReference type="Proteomes" id="UP000076842">
    <property type="component" value="Unassembled WGS sequence"/>
</dbReference>
<name>A0A165GR07_9BASI</name>
<evidence type="ECO:0000313" key="2">
    <source>
        <dbReference type="Proteomes" id="UP000076842"/>
    </source>
</evidence>
<accession>A0A165GR07</accession>
<organism evidence="1 2">
    <name type="scientific">Calocera cornea HHB12733</name>
    <dbReference type="NCBI Taxonomy" id="1353952"/>
    <lineage>
        <taxon>Eukaryota</taxon>
        <taxon>Fungi</taxon>
        <taxon>Dikarya</taxon>
        <taxon>Basidiomycota</taxon>
        <taxon>Agaricomycotina</taxon>
        <taxon>Dacrymycetes</taxon>
        <taxon>Dacrymycetales</taxon>
        <taxon>Dacrymycetaceae</taxon>
        <taxon>Calocera</taxon>
    </lineage>
</organism>
<proteinExistence type="predicted"/>